<evidence type="ECO:0000313" key="3">
    <source>
        <dbReference type="Proteomes" id="UP000002424"/>
    </source>
</evidence>
<protein>
    <submittedName>
        <fullName evidence="2">Uncharacterized protein</fullName>
    </submittedName>
</protein>
<name>C1DGE1_AZOVD</name>
<organism evidence="2 3">
    <name type="scientific">Azotobacter vinelandii (strain DJ / ATCC BAA-1303)</name>
    <dbReference type="NCBI Taxonomy" id="322710"/>
    <lineage>
        <taxon>Bacteria</taxon>
        <taxon>Pseudomonadati</taxon>
        <taxon>Pseudomonadota</taxon>
        <taxon>Gammaproteobacteria</taxon>
        <taxon>Pseudomonadales</taxon>
        <taxon>Pseudomonadaceae</taxon>
        <taxon>Azotobacter</taxon>
    </lineage>
</organism>
<dbReference type="EnsemblBacteria" id="ACO78452">
    <property type="protein sequence ID" value="ACO78452"/>
    <property type="gene ID" value="Avin_22610"/>
</dbReference>
<dbReference type="AlphaFoldDB" id="C1DGE1"/>
<feature type="compositionally biased region" description="Basic and acidic residues" evidence="1">
    <location>
        <begin position="1"/>
        <end position="21"/>
    </location>
</feature>
<reference evidence="2 3" key="1">
    <citation type="journal article" date="2009" name="J. Bacteriol.">
        <title>Genome sequence of Azotobacter vinelandii, an obligate aerobe specialized to support diverse anaerobic metabolic processes.</title>
        <authorList>
            <person name="Setubal J.C."/>
            <person name="dos Santos P."/>
            <person name="Goldman B.S."/>
            <person name="Ertesvag H."/>
            <person name="Espin G."/>
            <person name="Rubio L.M."/>
            <person name="Valla S."/>
            <person name="Almeida N.F."/>
            <person name="Balasubramanian D."/>
            <person name="Cromes L."/>
            <person name="Curatti L."/>
            <person name="Du Z."/>
            <person name="Godsy E."/>
            <person name="Goodner B."/>
            <person name="Hellner-Burris K."/>
            <person name="Hernandez J.A."/>
            <person name="Houmiel K."/>
            <person name="Imperial J."/>
            <person name="Kennedy C."/>
            <person name="Larson T.J."/>
            <person name="Latreille P."/>
            <person name="Ligon L.S."/>
            <person name="Lu J."/>
            <person name="Maerk M."/>
            <person name="Miller N.M."/>
            <person name="Norton S."/>
            <person name="O'Carroll I.P."/>
            <person name="Paulsen I."/>
            <person name="Raulfs E.C."/>
            <person name="Roemer R."/>
            <person name="Rosser J."/>
            <person name="Segura D."/>
            <person name="Slater S."/>
            <person name="Stricklin S.L."/>
            <person name="Studholme D.J."/>
            <person name="Sun J."/>
            <person name="Viana C.J."/>
            <person name="Wallin E."/>
            <person name="Wang B."/>
            <person name="Wheeler C."/>
            <person name="Zhu H."/>
            <person name="Dean D.R."/>
            <person name="Dixon R."/>
            <person name="Wood D."/>
        </authorList>
    </citation>
    <scope>NUCLEOTIDE SEQUENCE [LARGE SCALE GENOMIC DNA]</scope>
    <source>
        <strain evidence="3">DJ / ATCC BAA-1303</strain>
    </source>
</reference>
<accession>C1DGE1</accession>
<keyword evidence="3" id="KW-1185">Reference proteome</keyword>
<proteinExistence type="predicted"/>
<gene>
    <name evidence="2" type="ordered locus">Avin_22610</name>
</gene>
<dbReference type="STRING" id="322710.Avin_22610"/>
<evidence type="ECO:0000313" key="2">
    <source>
        <dbReference type="EMBL" id="ACO78452.1"/>
    </source>
</evidence>
<sequence length="110" mass="12461">MGWKDPSMEHGAARGYRERRCPGPAPTGLGDTPGCWLPCRHFGFGLGLCHRLPLRRSHFVQRLSTIFFSRTVDNPEFPVLSGVLVIFLRTIENGLIFQTVMCWQEDSSQL</sequence>
<dbReference type="KEGG" id="avn:Avin_22610"/>
<dbReference type="HOGENOM" id="CLU_2165780_0_0_6"/>
<evidence type="ECO:0000256" key="1">
    <source>
        <dbReference type="SAM" id="MobiDB-lite"/>
    </source>
</evidence>
<feature type="region of interest" description="Disordered" evidence="1">
    <location>
        <begin position="1"/>
        <end position="22"/>
    </location>
</feature>
<dbReference type="Proteomes" id="UP000002424">
    <property type="component" value="Chromosome"/>
</dbReference>
<dbReference type="EMBL" id="CP001157">
    <property type="protein sequence ID" value="ACO78452.1"/>
    <property type="molecule type" value="Genomic_DNA"/>
</dbReference>